<evidence type="ECO:0000256" key="2">
    <source>
        <dbReference type="RuleBase" id="RU362097"/>
    </source>
</evidence>
<comment type="subcellular location">
    <subcellularLocation>
        <location evidence="2">Cell membrane</location>
        <topology evidence="2">Lipid-anchor</topology>
    </subcellularLocation>
</comment>
<name>A0A653ADL2_UNCDX</name>
<keyword evidence="2" id="KW-0472">Membrane</keyword>
<dbReference type="GO" id="GO:0015562">
    <property type="term" value="F:efflux transmembrane transporter activity"/>
    <property type="evidence" value="ECO:0007669"/>
    <property type="project" value="InterPro"/>
</dbReference>
<dbReference type="PANTHER" id="PTHR30203:SF33">
    <property type="entry name" value="BLR4455 PROTEIN"/>
    <property type="match status" value="1"/>
</dbReference>
<dbReference type="Pfam" id="PF02321">
    <property type="entry name" value="OEP"/>
    <property type="match status" value="2"/>
</dbReference>
<feature type="region of interest" description="Disordered" evidence="3">
    <location>
        <begin position="477"/>
        <end position="496"/>
    </location>
</feature>
<keyword evidence="2 4" id="KW-0449">Lipoprotein</keyword>
<evidence type="ECO:0000256" key="3">
    <source>
        <dbReference type="SAM" id="MobiDB-lite"/>
    </source>
</evidence>
<proteinExistence type="inferred from homology"/>
<dbReference type="InterPro" id="IPR003423">
    <property type="entry name" value="OMP_efflux"/>
</dbReference>
<evidence type="ECO:0000256" key="1">
    <source>
        <dbReference type="ARBA" id="ARBA00007613"/>
    </source>
</evidence>
<keyword evidence="2" id="KW-0812">Transmembrane</keyword>
<dbReference type="NCBIfam" id="TIGR01845">
    <property type="entry name" value="outer_NodT"/>
    <property type="match status" value="1"/>
</dbReference>
<accession>A0A653ADL2</accession>
<evidence type="ECO:0000313" key="4">
    <source>
        <dbReference type="EMBL" id="VBB46097.1"/>
    </source>
</evidence>
<dbReference type="AlphaFoldDB" id="A0A653ADL2"/>
<protein>
    <submittedName>
        <fullName evidence="4">RND efflux system, outer membrane lipoprotein, NodT family</fullName>
    </submittedName>
</protein>
<comment type="similarity">
    <text evidence="1 2">Belongs to the outer membrane factor (OMF) (TC 1.B.17) family.</text>
</comment>
<sequence length="496" mass="54771">MPQALYTISKVSKVWKARAAVALAWLCCLLVLSACHPFRPNLRAPESGLLPERYTLGEAVEALPGRWWESFEDPELNALVEGALAANPTLRQAWARLDQARAVAVQAGSGLYPDLTLNAGAGYSHAHGEGSGAVRTSGDDYSLGAMSRYEVDLWGKIRSEREAALLQVDATREDVHAAAMTLAAEVTRLWAAVIAQRMQRELLDEQLRINRIYLELVNLRFRMALGSALDVYQQQQIIDRVRAEIPLVEEQERLSLNQLAVLLGKAPGAAMEIGRKALPAPSSVPATGLPADLLAARPDVRASMLRLEAADWQVAAARADRLPNLTLRADFTFGSDDLNRLFDQWLFSLAADLAAPILDGRRRAAEVDRTRAVVEEALARHREIVLTAVREVEDALVTEAALREHIGAVEKQLVTAERALREAQERYRKGLSDYLPVLTQILSTQELELNLIRRRSELLTARVNLYRALGGGWTTDLDPEEGLRTQGAGKVDRHES</sequence>
<dbReference type="Gene3D" id="2.20.200.10">
    <property type="entry name" value="Outer membrane efflux proteins (OEP)"/>
    <property type="match status" value="1"/>
</dbReference>
<keyword evidence="2" id="KW-0564">Palmitate</keyword>
<dbReference type="GO" id="GO:0005886">
    <property type="term" value="C:plasma membrane"/>
    <property type="evidence" value="ECO:0007669"/>
    <property type="project" value="UniProtKB-SubCell"/>
</dbReference>
<dbReference type="PANTHER" id="PTHR30203">
    <property type="entry name" value="OUTER MEMBRANE CATION EFFLUX PROTEIN"/>
    <property type="match status" value="1"/>
</dbReference>
<dbReference type="EMBL" id="UPXX01000031">
    <property type="protein sequence ID" value="VBB46097.1"/>
    <property type="molecule type" value="Genomic_DNA"/>
</dbReference>
<dbReference type="SUPFAM" id="SSF56954">
    <property type="entry name" value="Outer membrane efflux proteins (OEP)"/>
    <property type="match status" value="1"/>
</dbReference>
<reference evidence="4" key="1">
    <citation type="submission" date="2018-07" db="EMBL/GenBank/DDBJ databases">
        <authorList>
            <consortium name="Genoscope - CEA"/>
            <person name="William W."/>
        </authorList>
    </citation>
    <scope>NUCLEOTIDE SEQUENCE</scope>
    <source>
        <strain evidence="4">IK1</strain>
    </source>
</reference>
<organism evidence="4">
    <name type="scientific">Uncultured Desulfatiglans sp</name>
    <dbReference type="NCBI Taxonomy" id="1748965"/>
    <lineage>
        <taxon>Bacteria</taxon>
        <taxon>Pseudomonadati</taxon>
        <taxon>Thermodesulfobacteriota</taxon>
        <taxon>Desulfobacteria</taxon>
        <taxon>Desulfatiglandales</taxon>
        <taxon>Desulfatiglandaceae</taxon>
        <taxon>Desulfatiglans</taxon>
        <taxon>environmental samples</taxon>
    </lineage>
</organism>
<keyword evidence="2" id="KW-1134">Transmembrane beta strand</keyword>
<dbReference type="Gene3D" id="1.20.1600.10">
    <property type="entry name" value="Outer membrane efflux proteins (OEP)"/>
    <property type="match status" value="1"/>
</dbReference>
<gene>
    <name evidence="4" type="ORF">TRIP_B40025</name>
</gene>
<dbReference type="InterPro" id="IPR010131">
    <property type="entry name" value="MdtP/NodT-like"/>
</dbReference>